<sequence>MSSPAWSSDLDDLFDERFLEGSPPPLADENTSSNNAYSPIEQSASDSVASVTRSSDLLLPVPPAQIYQPTTIIRNLHFPVLAPVSAPTALPDSAVSPSADDGPPKRKNKPRRNWEREETIRLVKGVEKHGIGAWAKIHADEEFDLSHRKPWDLKDRFRTMWPTEYKDHDGLSFFQLDVDAAADLKKKMRKKTKRRGKERVAEEEGPSASGARTATGRRKVTKRKGTEWSADEEADLMTAFERHGRIWRTWAADRGFAFHGRSISDIQQRFSELYPELANWRPASLSRPLTESSDQATAFERGLHNGFGTQGVTWLQAQRISALTSQSPSLSPNDGTPGAGGIVHPPAQEVGAPRPDTYTPEGIVGQDLGFPSPIAALSPANPAQETAGWGIQTPPMSFSELAATLQLFTPPAPLPADGPCDVRGQMLEAPPVV</sequence>
<dbReference type="CDD" id="cd11660">
    <property type="entry name" value="SANT_TRF"/>
    <property type="match status" value="1"/>
</dbReference>
<feature type="domain" description="HTH myb-type" evidence="4">
    <location>
        <begin position="106"/>
        <end position="137"/>
    </location>
</feature>
<evidence type="ECO:0000256" key="2">
    <source>
        <dbReference type="SAM" id="MobiDB-lite"/>
    </source>
</evidence>
<dbReference type="InterPro" id="IPR017930">
    <property type="entry name" value="Myb_dom"/>
</dbReference>
<protein>
    <recommendedName>
        <fullName evidence="7">Myb-like domain-containing protein</fullName>
    </recommendedName>
</protein>
<reference evidence="5 6" key="1">
    <citation type="submission" date="2019-10" db="EMBL/GenBank/DDBJ databases">
        <authorList>
            <person name="Palmer J.M."/>
        </authorList>
    </citation>
    <scope>NUCLEOTIDE SEQUENCE [LARGE SCALE GENOMIC DNA]</scope>
    <source>
        <strain evidence="5 6">TWF730</strain>
    </source>
</reference>
<comment type="caution">
    <text evidence="5">The sequence shown here is derived from an EMBL/GenBank/DDBJ whole genome shotgun (WGS) entry which is preliminary data.</text>
</comment>
<feature type="domain" description="Myb-like" evidence="3">
    <location>
        <begin position="106"/>
        <end position="161"/>
    </location>
</feature>
<feature type="compositionally biased region" description="Polar residues" evidence="2">
    <location>
        <begin position="29"/>
        <end position="52"/>
    </location>
</feature>
<dbReference type="Pfam" id="PF23588">
    <property type="entry name" value="HTH_CHD1_Hrp3"/>
    <property type="match status" value="1"/>
</dbReference>
<evidence type="ECO:0000313" key="5">
    <source>
        <dbReference type="EMBL" id="KAK6341914.1"/>
    </source>
</evidence>
<dbReference type="PROSITE" id="PS51294">
    <property type="entry name" value="HTH_MYB"/>
    <property type="match status" value="1"/>
</dbReference>
<evidence type="ECO:0000313" key="6">
    <source>
        <dbReference type="Proteomes" id="UP001373714"/>
    </source>
</evidence>
<keyword evidence="6" id="KW-1185">Reference proteome</keyword>
<evidence type="ECO:0000259" key="4">
    <source>
        <dbReference type="PROSITE" id="PS51294"/>
    </source>
</evidence>
<evidence type="ECO:0008006" key="7">
    <source>
        <dbReference type="Google" id="ProtNLM"/>
    </source>
</evidence>
<feature type="compositionally biased region" description="Basic residues" evidence="2">
    <location>
        <begin position="188"/>
        <end position="197"/>
    </location>
</feature>
<dbReference type="InterPro" id="IPR056302">
    <property type="entry name" value="CHD1-2/Hrp3_HTH"/>
</dbReference>
<dbReference type="AlphaFoldDB" id="A0AAV9UKM2"/>
<evidence type="ECO:0000256" key="1">
    <source>
        <dbReference type="ARBA" id="ARBA00023242"/>
    </source>
</evidence>
<feature type="compositionally biased region" description="Polar residues" evidence="2">
    <location>
        <begin position="324"/>
        <end position="334"/>
    </location>
</feature>
<dbReference type="EMBL" id="JAVHNS010000010">
    <property type="protein sequence ID" value="KAK6341914.1"/>
    <property type="molecule type" value="Genomic_DNA"/>
</dbReference>
<dbReference type="Proteomes" id="UP001373714">
    <property type="component" value="Unassembled WGS sequence"/>
</dbReference>
<name>A0AAV9UKM2_9PEZI</name>
<feature type="region of interest" description="Disordered" evidence="2">
    <location>
        <begin position="324"/>
        <end position="358"/>
    </location>
</feature>
<dbReference type="PANTHER" id="PTHR46734">
    <property type="entry name" value="TELOMERIC REPEAT-BINDING FACTOR 1 TERF1"/>
    <property type="match status" value="1"/>
</dbReference>
<dbReference type="SUPFAM" id="SSF46689">
    <property type="entry name" value="Homeodomain-like"/>
    <property type="match status" value="1"/>
</dbReference>
<gene>
    <name evidence="5" type="ORF">TWF730_001399</name>
</gene>
<dbReference type="Gene3D" id="1.10.10.60">
    <property type="entry name" value="Homeodomain-like"/>
    <property type="match status" value="1"/>
</dbReference>
<dbReference type="PROSITE" id="PS50090">
    <property type="entry name" value="MYB_LIKE"/>
    <property type="match status" value="1"/>
</dbReference>
<evidence type="ECO:0000259" key="3">
    <source>
        <dbReference type="PROSITE" id="PS50090"/>
    </source>
</evidence>
<feature type="region of interest" description="Disordered" evidence="2">
    <location>
        <begin position="14"/>
        <end position="52"/>
    </location>
</feature>
<dbReference type="PANTHER" id="PTHR46734:SF1">
    <property type="entry name" value="TELOMERIC REPEAT-BINDING FACTOR 1"/>
    <property type="match status" value="1"/>
</dbReference>
<proteinExistence type="predicted"/>
<dbReference type="SMART" id="SM00717">
    <property type="entry name" value="SANT"/>
    <property type="match status" value="2"/>
</dbReference>
<accession>A0AAV9UKM2</accession>
<feature type="region of interest" description="Disordered" evidence="2">
    <location>
        <begin position="188"/>
        <end position="228"/>
    </location>
</feature>
<dbReference type="InterPro" id="IPR009057">
    <property type="entry name" value="Homeodomain-like_sf"/>
</dbReference>
<keyword evidence="1" id="KW-0539">Nucleus</keyword>
<feature type="region of interest" description="Disordered" evidence="2">
    <location>
        <begin position="91"/>
        <end position="116"/>
    </location>
</feature>
<dbReference type="InterPro" id="IPR052450">
    <property type="entry name" value="TRBD-Containing_Protein"/>
</dbReference>
<dbReference type="Gene3D" id="1.10.246.220">
    <property type="match status" value="1"/>
</dbReference>
<organism evidence="5 6">
    <name type="scientific">Orbilia blumenaviensis</name>
    <dbReference type="NCBI Taxonomy" id="1796055"/>
    <lineage>
        <taxon>Eukaryota</taxon>
        <taxon>Fungi</taxon>
        <taxon>Dikarya</taxon>
        <taxon>Ascomycota</taxon>
        <taxon>Pezizomycotina</taxon>
        <taxon>Orbiliomycetes</taxon>
        <taxon>Orbiliales</taxon>
        <taxon>Orbiliaceae</taxon>
        <taxon>Orbilia</taxon>
    </lineage>
</organism>
<dbReference type="InterPro" id="IPR001005">
    <property type="entry name" value="SANT/Myb"/>
</dbReference>